<dbReference type="InterPro" id="IPR000873">
    <property type="entry name" value="AMP-dep_synth/lig_dom"/>
</dbReference>
<dbReference type="GO" id="GO:0004467">
    <property type="term" value="F:long-chain fatty acid-CoA ligase activity"/>
    <property type="evidence" value="ECO:0007669"/>
    <property type="project" value="UniProtKB-EC"/>
</dbReference>
<protein>
    <submittedName>
        <fullName evidence="3">Long-chain acyl-CoA synthetase</fullName>
        <ecNumber evidence="3">6.2.1.3</ecNumber>
    </submittedName>
</protein>
<dbReference type="Gene3D" id="3.30.300.30">
    <property type="match status" value="1"/>
</dbReference>
<dbReference type="InterPro" id="IPR025110">
    <property type="entry name" value="AMP-bd_C"/>
</dbReference>
<dbReference type="Pfam" id="PF00501">
    <property type="entry name" value="AMP-binding"/>
    <property type="match status" value="1"/>
</dbReference>
<name>A0A7W8M917_9BURK</name>
<reference evidence="3 4" key="1">
    <citation type="submission" date="2020-08" db="EMBL/GenBank/DDBJ databases">
        <title>Genomic Encyclopedia of Type Strains, Phase IV (KMG-IV): sequencing the most valuable type-strain genomes for metagenomic binning, comparative biology and taxonomic classification.</title>
        <authorList>
            <person name="Goeker M."/>
        </authorList>
    </citation>
    <scope>NUCLEOTIDE SEQUENCE [LARGE SCALE GENOMIC DNA]</scope>
    <source>
        <strain evidence="3 4">DSM 29781</strain>
    </source>
</reference>
<organism evidence="3 4">
    <name type="scientific">Quisquiliibacterium transsilvanicum</name>
    <dbReference type="NCBI Taxonomy" id="1549638"/>
    <lineage>
        <taxon>Bacteria</taxon>
        <taxon>Pseudomonadati</taxon>
        <taxon>Pseudomonadota</taxon>
        <taxon>Betaproteobacteria</taxon>
        <taxon>Burkholderiales</taxon>
        <taxon>Burkholderiaceae</taxon>
        <taxon>Quisquiliibacterium</taxon>
    </lineage>
</organism>
<dbReference type="AlphaFoldDB" id="A0A7W8M917"/>
<dbReference type="EMBL" id="JACHGB010000005">
    <property type="protein sequence ID" value="MBB5272591.1"/>
    <property type="molecule type" value="Genomic_DNA"/>
</dbReference>
<dbReference type="InterPro" id="IPR045851">
    <property type="entry name" value="AMP-bd_C_sf"/>
</dbReference>
<feature type="domain" description="AMP-dependent synthetase/ligase" evidence="1">
    <location>
        <begin position="5"/>
        <end position="355"/>
    </location>
</feature>
<evidence type="ECO:0000313" key="4">
    <source>
        <dbReference type="Proteomes" id="UP000532440"/>
    </source>
</evidence>
<sequence length="504" mass="55973">MPILSRHAARRPDATACVMHETGERITWRELEAGSRRCAQLLLASGLRVGDVVAVFMENHRRYLEILWAARRIGLYYTTISAHLKPDEVGYILRDSGARALFTSAAMAGVATALDLPELRLRVMLDGAAAGFEDYDSALSRVRADGPLPDAPEGTDFLYSSGTTGRPKGIRRPLAQLAAHDLQRSDLWWKRFDEHSVYLSTAPMYHAAPVRWNMNVLRAGGTCVLLARFDPERALEAIEQHRVTHAQWVPTMFIRMLRLPEQVRSRSDLSSMKVAIHAAAPCPVEVKRAMIDWWGPILVEYYSGTEAVGRTSLDSQEWLAHPGSVGRPELGEIHVVGDDGRELPSGEIGTVYFSGVPPFEYHNDPERTREAYDHRGWATIGDVGYLDAEGYLYLTDRRSHMIISGGVNIYPQETENVLATHPKVADVAVIGVPDEEYGEQVKAVVVPLDAADASDALAGELIAWCRARISPVKCPRSIDFADSLPRTETGKLLKRLLKDRYAGR</sequence>
<keyword evidence="4" id="KW-1185">Reference proteome</keyword>
<dbReference type="RefSeq" id="WP_183968274.1">
    <property type="nucleotide sequence ID" value="NZ_BAABEW010000012.1"/>
</dbReference>
<dbReference type="InterPro" id="IPR050237">
    <property type="entry name" value="ATP-dep_AMP-bd_enzyme"/>
</dbReference>
<accession>A0A7W8M917</accession>
<evidence type="ECO:0000313" key="3">
    <source>
        <dbReference type="EMBL" id="MBB5272591.1"/>
    </source>
</evidence>
<dbReference type="EC" id="6.2.1.3" evidence="3"/>
<gene>
    <name evidence="3" type="ORF">HNQ70_002614</name>
</gene>
<dbReference type="SUPFAM" id="SSF56801">
    <property type="entry name" value="Acetyl-CoA synthetase-like"/>
    <property type="match status" value="1"/>
</dbReference>
<feature type="domain" description="AMP-binding enzyme C-terminal" evidence="2">
    <location>
        <begin position="413"/>
        <end position="491"/>
    </location>
</feature>
<dbReference type="PANTHER" id="PTHR43767:SF1">
    <property type="entry name" value="NONRIBOSOMAL PEPTIDE SYNTHASE PES1 (EUROFUNG)-RELATED"/>
    <property type="match status" value="1"/>
</dbReference>
<evidence type="ECO:0000259" key="2">
    <source>
        <dbReference type="Pfam" id="PF13193"/>
    </source>
</evidence>
<dbReference type="Proteomes" id="UP000532440">
    <property type="component" value="Unassembled WGS sequence"/>
</dbReference>
<dbReference type="Pfam" id="PF13193">
    <property type="entry name" value="AMP-binding_C"/>
    <property type="match status" value="1"/>
</dbReference>
<dbReference type="PANTHER" id="PTHR43767">
    <property type="entry name" value="LONG-CHAIN-FATTY-ACID--COA LIGASE"/>
    <property type="match status" value="1"/>
</dbReference>
<dbReference type="InterPro" id="IPR042099">
    <property type="entry name" value="ANL_N_sf"/>
</dbReference>
<dbReference type="Gene3D" id="3.40.50.12780">
    <property type="entry name" value="N-terminal domain of ligase-like"/>
    <property type="match status" value="1"/>
</dbReference>
<proteinExistence type="predicted"/>
<keyword evidence="3" id="KW-0436">Ligase</keyword>
<evidence type="ECO:0000259" key="1">
    <source>
        <dbReference type="Pfam" id="PF00501"/>
    </source>
</evidence>
<comment type="caution">
    <text evidence="3">The sequence shown here is derived from an EMBL/GenBank/DDBJ whole genome shotgun (WGS) entry which is preliminary data.</text>
</comment>